<dbReference type="Proteomes" id="UP000464378">
    <property type="component" value="Chromosome"/>
</dbReference>
<dbReference type="PANTHER" id="PTHR46268">
    <property type="entry name" value="STRESS RESPONSE PROTEIN NHAX"/>
    <property type="match status" value="1"/>
</dbReference>
<name>A0A6C2YJV3_9BACT</name>
<dbReference type="CDD" id="cd00293">
    <property type="entry name" value="USP-like"/>
    <property type="match status" value="1"/>
</dbReference>
<reference evidence="4" key="1">
    <citation type="submission" date="2019-04" db="EMBL/GenBank/DDBJ databases">
        <authorList>
            <consortium name="Science for Life Laboratories"/>
        </authorList>
    </citation>
    <scope>NUCLEOTIDE SEQUENCE</scope>
    <source>
        <strain evidence="4">MBLW1</strain>
    </source>
</reference>
<dbReference type="PRINTS" id="PR01438">
    <property type="entry name" value="UNVRSLSTRESS"/>
</dbReference>
<dbReference type="Pfam" id="PF00582">
    <property type="entry name" value="Usp"/>
    <property type="match status" value="1"/>
</dbReference>
<comment type="similarity">
    <text evidence="1 2">Belongs to the universal stress protein A family.</text>
</comment>
<dbReference type="InterPro" id="IPR014729">
    <property type="entry name" value="Rossmann-like_a/b/a_fold"/>
</dbReference>
<dbReference type="InterPro" id="IPR006016">
    <property type="entry name" value="UspA"/>
</dbReference>
<feature type="domain" description="UspA" evidence="3">
    <location>
        <begin position="6"/>
        <end position="147"/>
    </location>
</feature>
<dbReference type="KEGG" id="tim:GMBLW1_21000"/>
<keyword evidence="5" id="KW-1185">Reference proteome</keyword>
<evidence type="ECO:0000256" key="2">
    <source>
        <dbReference type="PIRNR" id="PIRNR006276"/>
    </source>
</evidence>
<dbReference type="InParanoid" id="A0A6C2YJV3"/>
<dbReference type="SUPFAM" id="SSF52402">
    <property type="entry name" value="Adenine nucleotide alpha hydrolases-like"/>
    <property type="match status" value="1"/>
</dbReference>
<accession>A0A6C2YJV3</accession>
<keyword evidence="2" id="KW-0963">Cytoplasm</keyword>
<dbReference type="PIRSF" id="PIRSF006276">
    <property type="entry name" value="UspA"/>
    <property type="match status" value="1"/>
</dbReference>
<dbReference type="RefSeq" id="WP_162657101.1">
    <property type="nucleotide sequence ID" value="NZ_LR593887.1"/>
</dbReference>
<proteinExistence type="inferred from homology"/>
<dbReference type="PANTHER" id="PTHR46268:SF22">
    <property type="entry name" value="SENSOR PROTEIN KDPD-RELATED"/>
    <property type="match status" value="1"/>
</dbReference>
<gene>
    <name evidence="4" type="ORF">GMBLW1_21000</name>
</gene>
<dbReference type="FunCoup" id="A0A6C2YJV3">
    <property type="interactions" value="249"/>
</dbReference>
<dbReference type="InterPro" id="IPR006015">
    <property type="entry name" value="Universal_stress_UspA"/>
</dbReference>
<evidence type="ECO:0000313" key="5">
    <source>
        <dbReference type="Proteomes" id="UP000464378"/>
    </source>
</evidence>
<comment type="subcellular location">
    <subcellularLocation>
        <location evidence="2">Cytoplasm</location>
    </subcellularLocation>
</comment>
<sequence>MVTIAKILAPVDFSDNSRTAFHYAVSLADKYGAELLALHIVQDLTLVLPDAMMPTPMVMPSDETLTEQADALLGQFLASEVLPEGLRYRKLVRLGTPFAEIISAATEEQVDLIVMGAHGRSAIMHMLMGSVAEKVVRKAPCPVLTTRQKSHA</sequence>
<dbReference type="GO" id="GO:0005737">
    <property type="term" value="C:cytoplasm"/>
    <property type="evidence" value="ECO:0007669"/>
    <property type="project" value="UniProtKB-SubCell"/>
</dbReference>
<dbReference type="Gene3D" id="3.40.50.620">
    <property type="entry name" value="HUPs"/>
    <property type="match status" value="1"/>
</dbReference>
<evidence type="ECO:0000256" key="1">
    <source>
        <dbReference type="ARBA" id="ARBA00008791"/>
    </source>
</evidence>
<protein>
    <recommendedName>
        <fullName evidence="2">Universal stress protein</fullName>
    </recommendedName>
</protein>
<organism evidence="4">
    <name type="scientific">Tuwongella immobilis</name>
    <dbReference type="NCBI Taxonomy" id="692036"/>
    <lineage>
        <taxon>Bacteria</taxon>
        <taxon>Pseudomonadati</taxon>
        <taxon>Planctomycetota</taxon>
        <taxon>Planctomycetia</taxon>
        <taxon>Gemmatales</taxon>
        <taxon>Gemmataceae</taxon>
        <taxon>Tuwongella</taxon>
    </lineage>
</organism>
<evidence type="ECO:0000313" key="4">
    <source>
        <dbReference type="EMBL" id="VIP01860.1"/>
    </source>
</evidence>
<dbReference type="EMBL" id="LR593887">
    <property type="protein sequence ID" value="VTR99668.1"/>
    <property type="molecule type" value="Genomic_DNA"/>
</dbReference>
<dbReference type="EMBL" id="LR586016">
    <property type="protein sequence ID" value="VIP01860.1"/>
    <property type="molecule type" value="Genomic_DNA"/>
</dbReference>
<evidence type="ECO:0000259" key="3">
    <source>
        <dbReference type="Pfam" id="PF00582"/>
    </source>
</evidence>
<dbReference type="AlphaFoldDB" id="A0A6C2YJV3"/>